<proteinExistence type="inferred from homology"/>
<evidence type="ECO:0000256" key="4">
    <source>
        <dbReference type="ARBA" id="ARBA00023163"/>
    </source>
</evidence>
<protein>
    <submittedName>
        <fullName evidence="6">LysR family transcriptional regulator</fullName>
    </submittedName>
</protein>
<comment type="similarity">
    <text evidence="1">Belongs to the LysR transcriptional regulatory family.</text>
</comment>
<dbReference type="InterPro" id="IPR000847">
    <property type="entry name" value="LysR_HTH_N"/>
</dbReference>
<dbReference type="EMBL" id="SZWF01000016">
    <property type="protein sequence ID" value="KAA9393555.1"/>
    <property type="molecule type" value="Genomic_DNA"/>
</dbReference>
<dbReference type="GO" id="GO:0003677">
    <property type="term" value="F:DNA binding"/>
    <property type="evidence" value="ECO:0007669"/>
    <property type="project" value="UniProtKB-KW"/>
</dbReference>
<evidence type="ECO:0000313" key="7">
    <source>
        <dbReference type="Proteomes" id="UP000325957"/>
    </source>
</evidence>
<evidence type="ECO:0000313" key="6">
    <source>
        <dbReference type="EMBL" id="KAA9393555.1"/>
    </source>
</evidence>
<name>A0A5J5KXC5_9MICC</name>
<evidence type="ECO:0000259" key="5">
    <source>
        <dbReference type="PROSITE" id="PS50931"/>
    </source>
</evidence>
<keyword evidence="4" id="KW-0804">Transcription</keyword>
<dbReference type="GO" id="GO:0003700">
    <property type="term" value="F:DNA-binding transcription factor activity"/>
    <property type="evidence" value="ECO:0007669"/>
    <property type="project" value="InterPro"/>
</dbReference>
<dbReference type="GO" id="GO:0032993">
    <property type="term" value="C:protein-DNA complex"/>
    <property type="evidence" value="ECO:0007669"/>
    <property type="project" value="TreeGrafter"/>
</dbReference>
<gene>
    <name evidence="6" type="ORF">FCK90_11220</name>
</gene>
<dbReference type="Pfam" id="PF03466">
    <property type="entry name" value="LysR_substrate"/>
    <property type="match status" value="1"/>
</dbReference>
<dbReference type="AlphaFoldDB" id="A0A5J5KXC5"/>
<keyword evidence="3" id="KW-0238">DNA-binding</keyword>
<dbReference type="CDD" id="cd05466">
    <property type="entry name" value="PBP2_LTTR_substrate"/>
    <property type="match status" value="1"/>
</dbReference>
<feature type="domain" description="HTH lysR-type" evidence="5">
    <location>
        <begin position="1"/>
        <end position="61"/>
    </location>
</feature>
<organism evidence="6 7">
    <name type="scientific">Kocuria coralli</name>
    <dbReference type="NCBI Taxonomy" id="1461025"/>
    <lineage>
        <taxon>Bacteria</taxon>
        <taxon>Bacillati</taxon>
        <taxon>Actinomycetota</taxon>
        <taxon>Actinomycetes</taxon>
        <taxon>Micrococcales</taxon>
        <taxon>Micrococcaceae</taxon>
        <taxon>Kocuria</taxon>
    </lineage>
</organism>
<dbReference type="SUPFAM" id="SSF46785">
    <property type="entry name" value="Winged helix' DNA-binding domain"/>
    <property type="match status" value="1"/>
</dbReference>
<dbReference type="RefSeq" id="WP_158034397.1">
    <property type="nucleotide sequence ID" value="NZ_ML708622.1"/>
</dbReference>
<evidence type="ECO:0000256" key="1">
    <source>
        <dbReference type="ARBA" id="ARBA00009437"/>
    </source>
</evidence>
<keyword evidence="2" id="KW-0805">Transcription regulation</keyword>
<dbReference type="Gene3D" id="1.10.10.10">
    <property type="entry name" value="Winged helix-like DNA-binding domain superfamily/Winged helix DNA-binding domain"/>
    <property type="match status" value="1"/>
</dbReference>
<dbReference type="InterPro" id="IPR036388">
    <property type="entry name" value="WH-like_DNA-bd_sf"/>
</dbReference>
<evidence type="ECO:0000256" key="3">
    <source>
        <dbReference type="ARBA" id="ARBA00023125"/>
    </source>
</evidence>
<dbReference type="SUPFAM" id="SSF53850">
    <property type="entry name" value="Periplasmic binding protein-like II"/>
    <property type="match status" value="1"/>
</dbReference>
<comment type="caution">
    <text evidence="6">The sequence shown here is derived from an EMBL/GenBank/DDBJ whole genome shotgun (WGS) entry which is preliminary data.</text>
</comment>
<keyword evidence="7" id="KW-1185">Reference proteome</keyword>
<dbReference type="Proteomes" id="UP000325957">
    <property type="component" value="Unassembled WGS sequence"/>
</dbReference>
<dbReference type="OrthoDB" id="3636008at2"/>
<evidence type="ECO:0000256" key="2">
    <source>
        <dbReference type="ARBA" id="ARBA00023015"/>
    </source>
</evidence>
<dbReference type="InterPro" id="IPR036390">
    <property type="entry name" value="WH_DNA-bd_sf"/>
</dbReference>
<reference evidence="6 7" key="1">
    <citation type="submission" date="2019-05" db="EMBL/GenBank/DDBJ databases">
        <title>Kocuria coralli sp. nov., a novel actinobacterium isolated from coral reef seawater.</title>
        <authorList>
            <person name="Li J."/>
        </authorList>
    </citation>
    <scope>NUCLEOTIDE SEQUENCE [LARGE SCALE GENOMIC DNA]</scope>
    <source>
        <strain evidence="6 7">SCSIO 13007</strain>
    </source>
</reference>
<dbReference type="InterPro" id="IPR005119">
    <property type="entry name" value="LysR_subst-bd"/>
</dbReference>
<dbReference type="PROSITE" id="PS50931">
    <property type="entry name" value="HTH_LYSR"/>
    <property type="match status" value="1"/>
</dbReference>
<dbReference type="Pfam" id="PF00126">
    <property type="entry name" value="HTH_1"/>
    <property type="match status" value="1"/>
</dbReference>
<accession>A0A5J5KXC5</accession>
<dbReference type="PANTHER" id="PTHR30346">
    <property type="entry name" value="TRANSCRIPTIONAL DUAL REGULATOR HCAR-RELATED"/>
    <property type="match status" value="1"/>
</dbReference>
<sequence>MDLDLPCVESFLVLAHEGHFGKAARRLNLSVAGLSKRLTRLEGQVGIRLVDRDSSGYLALTPAGAHFLSHCYALLRSAREARRSALEDREPPVVRLGIPGSPADHLSLTAWRTMVVAMAQVLPGCHLRACRVPYGRLEESLLTHRVDVLLSTGEFDHPELLAVPMMLAYRVLLVPAHHELAEAERLGPADIADLPLIREPTATPEWMAPWLLQDLRDLSETPVVDVRARSLADVQAAILTGVAVTIASATVTPLLNPGLRAVPLMGVPPTPLSAVRRRRDDRDEIIAALQTLKVLFAALAVNSLGTSCIAQPALVPVERL</sequence>
<dbReference type="Gene3D" id="3.40.190.10">
    <property type="entry name" value="Periplasmic binding protein-like II"/>
    <property type="match status" value="2"/>
</dbReference>
<dbReference type="PANTHER" id="PTHR30346:SF0">
    <property type="entry name" value="HCA OPERON TRANSCRIPTIONAL ACTIVATOR HCAR"/>
    <property type="match status" value="1"/>
</dbReference>